<name>A0AA38BSM6_TAXCH</name>
<comment type="caution">
    <text evidence="2">The sequence shown here is derived from an EMBL/GenBank/DDBJ whole genome shotgun (WGS) entry which is preliminary data.</text>
</comment>
<dbReference type="AlphaFoldDB" id="A0AA38BSM6"/>
<feature type="non-terminal residue" evidence="2">
    <location>
        <position position="89"/>
    </location>
</feature>
<keyword evidence="3" id="KW-1185">Reference proteome</keyword>
<dbReference type="Proteomes" id="UP000824469">
    <property type="component" value="Unassembled WGS sequence"/>
</dbReference>
<evidence type="ECO:0000256" key="1">
    <source>
        <dbReference type="SAM" id="MobiDB-lite"/>
    </source>
</evidence>
<evidence type="ECO:0000313" key="2">
    <source>
        <dbReference type="EMBL" id="KAH9288692.1"/>
    </source>
</evidence>
<proteinExistence type="predicted"/>
<protein>
    <submittedName>
        <fullName evidence="2">Uncharacterized protein</fullName>
    </submittedName>
</protein>
<feature type="non-terminal residue" evidence="2">
    <location>
        <position position="1"/>
    </location>
</feature>
<evidence type="ECO:0000313" key="3">
    <source>
        <dbReference type="Proteomes" id="UP000824469"/>
    </source>
</evidence>
<organism evidence="2 3">
    <name type="scientific">Taxus chinensis</name>
    <name type="common">Chinese yew</name>
    <name type="synonym">Taxus wallichiana var. chinensis</name>
    <dbReference type="NCBI Taxonomy" id="29808"/>
    <lineage>
        <taxon>Eukaryota</taxon>
        <taxon>Viridiplantae</taxon>
        <taxon>Streptophyta</taxon>
        <taxon>Embryophyta</taxon>
        <taxon>Tracheophyta</taxon>
        <taxon>Spermatophyta</taxon>
        <taxon>Pinopsida</taxon>
        <taxon>Pinidae</taxon>
        <taxon>Conifers II</taxon>
        <taxon>Cupressales</taxon>
        <taxon>Taxaceae</taxon>
        <taxon>Taxus</taxon>
    </lineage>
</organism>
<dbReference type="EMBL" id="JAHRHJ020003813">
    <property type="protein sequence ID" value="KAH9288692.1"/>
    <property type="molecule type" value="Genomic_DNA"/>
</dbReference>
<reference evidence="2 3" key="1">
    <citation type="journal article" date="2021" name="Nat. Plants">
        <title>The Taxus genome provides insights into paclitaxel biosynthesis.</title>
        <authorList>
            <person name="Xiong X."/>
            <person name="Gou J."/>
            <person name="Liao Q."/>
            <person name="Li Y."/>
            <person name="Zhou Q."/>
            <person name="Bi G."/>
            <person name="Li C."/>
            <person name="Du R."/>
            <person name="Wang X."/>
            <person name="Sun T."/>
            <person name="Guo L."/>
            <person name="Liang H."/>
            <person name="Lu P."/>
            <person name="Wu Y."/>
            <person name="Zhang Z."/>
            <person name="Ro D.K."/>
            <person name="Shang Y."/>
            <person name="Huang S."/>
            <person name="Yan J."/>
        </authorList>
    </citation>
    <scope>NUCLEOTIDE SEQUENCE [LARGE SCALE GENOMIC DNA]</scope>
    <source>
        <strain evidence="2">Ta-2019</strain>
    </source>
</reference>
<sequence length="89" mass="10123">MGSSCRLLPPEEHGRLRSSNPGSRMVRHVVQMPSFMGRLMCLEDGWRRSKWFWDPLSRNPPTQIDNLSPAACGLPPPWCPPDLQLDPLD</sequence>
<accession>A0AA38BSM6</accession>
<gene>
    <name evidence="2" type="ORF">KI387_032809</name>
</gene>
<feature type="region of interest" description="Disordered" evidence="1">
    <location>
        <begin position="1"/>
        <end position="23"/>
    </location>
</feature>